<proteinExistence type="predicted"/>
<protein>
    <submittedName>
        <fullName evidence="2">Uncharacterized protein</fullName>
    </submittedName>
</protein>
<keyword evidence="1" id="KW-0812">Transmembrane</keyword>
<accession>A0ABQ1RQX1</accession>
<evidence type="ECO:0000256" key="1">
    <source>
        <dbReference type="SAM" id="Phobius"/>
    </source>
</evidence>
<organism evidence="2 3">
    <name type="scientific">Lacimicrobium alkaliphilum</name>
    <dbReference type="NCBI Taxonomy" id="1526571"/>
    <lineage>
        <taxon>Bacteria</taxon>
        <taxon>Pseudomonadati</taxon>
        <taxon>Pseudomonadota</taxon>
        <taxon>Gammaproteobacteria</taxon>
        <taxon>Alteromonadales</taxon>
        <taxon>Alteromonadaceae</taxon>
        <taxon>Lacimicrobium</taxon>
    </lineage>
</organism>
<keyword evidence="3" id="KW-1185">Reference proteome</keyword>
<sequence>MKVTSDVRLLMKLLYYTTMIITMGLVLYLFWLAFVAVYNGLISM</sequence>
<reference evidence="3" key="1">
    <citation type="journal article" date="2019" name="Int. J. Syst. Evol. Microbiol.">
        <title>The Global Catalogue of Microorganisms (GCM) 10K type strain sequencing project: providing services to taxonomists for standard genome sequencing and annotation.</title>
        <authorList>
            <consortium name="The Broad Institute Genomics Platform"/>
            <consortium name="The Broad Institute Genome Sequencing Center for Infectious Disease"/>
            <person name="Wu L."/>
            <person name="Ma J."/>
        </authorList>
    </citation>
    <scope>NUCLEOTIDE SEQUENCE [LARGE SCALE GENOMIC DNA]</scope>
    <source>
        <strain evidence="3">CGMCC 1.12923</strain>
    </source>
</reference>
<dbReference type="EMBL" id="BMGJ01000021">
    <property type="protein sequence ID" value="GGD78122.1"/>
    <property type="molecule type" value="Genomic_DNA"/>
</dbReference>
<evidence type="ECO:0000313" key="2">
    <source>
        <dbReference type="EMBL" id="GGD78122.1"/>
    </source>
</evidence>
<dbReference type="RefSeq" id="WP_268235346.1">
    <property type="nucleotide sequence ID" value="NZ_BMGJ01000021.1"/>
</dbReference>
<dbReference type="Proteomes" id="UP000614272">
    <property type="component" value="Unassembled WGS sequence"/>
</dbReference>
<comment type="caution">
    <text evidence="2">The sequence shown here is derived from an EMBL/GenBank/DDBJ whole genome shotgun (WGS) entry which is preliminary data.</text>
</comment>
<feature type="transmembrane region" description="Helical" evidence="1">
    <location>
        <begin position="13"/>
        <end position="38"/>
    </location>
</feature>
<keyword evidence="1" id="KW-1133">Transmembrane helix</keyword>
<keyword evidence="1" id="KW-0472">Membrane</keyword>
<name>A0ABQ1RQX1_9ALTE</name>
<gene>
    <name evidence="2" type="ORF">GCM10011357_36520</name>
</gene>
<evidence type="ECO:0000313" key="3">
    <source>
        <dbReference type="Proteomes" id="UP000614272"/>
    </source>
</evidence>